<dbReference type="InterPro" id="IPR012373">
    <property type="entry name" value="Ferrdict_sens_TM"/>
</dbReference>
<gene>
    <name evidence="6" type="ORF">DWW24_04400</name>
    <name evidence="7" type="ORF">DXA53_13250</name>
    <name evidence="4" type="ORF">L0P03_11250</name>
    <name evidence="5" type="ORF">PN645_08655</name>
</gene>
<dbReference type="Proteomes" id="UP000283426">
    <property type="component" value="Unassembled WGS sequence"/>
</dbReference>
<evidence type="ECO:0000313" key="8">
    <source>
        <dbReference type="Proteomes" id="UP000283426"/>
    </source>
</evidence>
<accession>A0A412WPM6</accession>
<evidence type="ECO:0000313" key="6">
    <source>
        <dbReference type="EMBL" id="RGV29102.1"/>
    </source>
</evidence>
<reference evidence="5" key="3">
    <citation type="submission" date="2023-01" db="EMBL/GenBank/DDBJ databases">
        <title>Human gut microbiome strain richness.</title>
        <authorList>
            <person name="Chen-Liaw A."/>
        </authorList>
    </citation>
    <scope>NUCLEOTIDE SEQUENCE</scope>
    <source>
        <strain evidence="5">RTP21484st1_B7_RTP21484_190118</strain>
    </source>
</reference>
<dbReference type="EMBL" id="JAQMRD010000009">
    <property type="protein sequence ID" value="MDB9223073.1"/>
    <property type="molecule type" value="Genomic_DNA"/>
</dbReference>
<feature type="domain" description="FecR protein" evidence="2">
    <location>
        <begin position="149"/>
        <end position="241"/>
    </location>
</feature>
<evidence type="ECO:0000313" key="4">
    <source>
        <dbReference type="EMBL" id="MCG4960417.1"/>
    </source>
</evidence>
<dbReference type="InterPro" id="IPR006860">
    <property type="entry name" value="FecR"/>
</dbReference>
<evidence type="ECO:0000259" key="2">
    <source>
        <dbReference type="Pfam" id="PF04773"/>
    </source>
</evidence>
<reference evidence="8 9" key="1">
    <citation type="submission" date="2018-08" db="EMBL/GenBank/DDBJ databases">
        <title>A genome reference for cultivated species of the human gut microbiota.</title>
        <authorList>
            <person name="Zou Y."/>
            <person name="Xue W."/>
            <person name="Luo G."/>
        </authorList>
    </citation>
    <scope>NUCLEOTIDE SEQUENCE [LARGE SCALE GENOMIC DNA]</scope>
    <source>
        <strain evidence="6 8">AF14-6AC</strain>
        <strain evidence="7 9">OF03-11</strain>
    </source>
</reference>
<evidence type="ECO:0000256" key="1">
    <source>
        <dbReference type="SAM" id="Phobius"/>
    </source>
</evidence>
<dbReference type="GO" id="GO:0016989">
    <property type="term" value="F:sigma factor antagonist activity"/>
    <property type="evidence" value="ECO:0007669"/>
    <property type="project" value="TreeGrafter"/>
</dbReference>
<dbReference type="PANTHER" id="PTHR30273:SF2">
    <property type="entry name" value="PROTEIN FECR"/>
    <property type="match status" value="1"/>
</dbReference>
<evidence type="ECO:0000313" key="9">
    <source>
        <dbReference type="Proteomes" id="UP000284434"/>
    </source>
</evidence>
<dbReference type="EMBL" id="JAKNDN010000020">
    <property type="protein sequence ID" value="MCG4960417.1"/>
    <property type="molecule type" value="Genomic_DNA"/>
</dbReference>
<protein>
    <submittedName>
        <fullName evidence="6">DUF4974 domain-containing protein</fullName>
    </submittedName>
</protein>
<feature type="domain" description="Protein FecR C-terminal" evidence="3">
    <location>
        <begin position="284"/>
        <end position="353"/>
    </location>
</feature>
<organism evidence="6 8">
    <name type="scientific">Odoribacter splanchnicus</name>
    <dbReference type="NCBI Taxonomy" id="28118"/>
    <lineage>
        <taxon>Bacteria</taxon>
        <taxon>Pseudomonadati</taxon>
        <taxon>Bacteroidota</taxon>
        <taxon>Bacteroidia</taxon>
        <taxon>Bacteroidales</taxon>
        <taxon>Odoribacteraceae</taxon>
        <taxon>Odoribacter</taxon>
    </lineage>
</organism>
<dbReference type="GeneID" id="61276183"/>
<keyword evidence="1" id="KW-0472">Membrane</keyword>
<evidence type="ECO:0000313" key="5">
    <source>
        <dbReference type="EMBL" id="MDB9223073.1"/>
    </source>
</evidence>
<dbReference type="Gene3D" id="2.60.120.1440">
    <property type="match status" value="1"/>
</dbReference>
<proteinExistence type="predicted"/>
<dbReference type="Proteomes" id="UP001212263">
    <property type="component" value="Unassembled WGS sequence"/>
</dbReference>
<reference evidence="4" key="2">
    <citation type="submission" date="2022-01" db="EMBL/GenBank/DDBJ databases">
        <title>Collection of gut derived symbiotic bacterial strains cultured from healthy donors.</title>
        <authorList>
            <person name="Lin H."/>
            <person name="Kohout C."/>
            <person name="Waligurski E."/>
            <person name="Pamer E.G."/>
        </authorList>
    </citation>
    <scope>NUCLEOTIDE SEQUENCE</scope>
    <source>
        <strain evidence="4">DFI.1.149</strain>
    </source>
</reference>
<dbReference type="Pfam" id="PF04773">
    <property type="entry name" value="FecR"/>
    <property type="match status" value="1"/>
</dbReference>
<comment type="caution">
    <text evidence="6">The sequence shown here is derived from an EMBL/GenBank/DDBJ whole genome shotgun (WGS) entry which is preliminary data.</text>
</comment>
<dbReference type="EMBL" id="QSCO01000019">
    <property type="protein sequence ID" value="RGY05179.1"/>
    <property type="molecule type" value="Genomic_DNA"/>
</dbReference>
<dbReference type="Proteomes" id="UP001199750">
    <property type="component" value="Unassembled WGS sequence"/>
</dbReference>
<sequence length="365" mass="42229">MERKLSDKERFIIQVAVNRSAENHFDRQKGWKRVKRCTNNGYIIRRRHSWLAICVSALCLLSGSGYLFIRHFAVYPPAISPSPEIYKADGIPVLTLENGEQIFLNPNQSPLIRPQTAANLQLDSIVQSIRYLPTETPGYDSTLSYHSLEIPKGGEYRLQLADGSRIWLNSESSLRYPVKFGLHRREIFLSGEIYLEVVPDTQRPFIVHTANRTIKVLGTRFNVRNYPTDSLWSTTLVEGKIQIGHNDTTYILKPGEQYTASRQEGRPQISSVNPALYTSWISGKIIFHNERLEEIIRQLQRWYDFEVFYTDPQLKGLHFGGAINKYNSFQVVLKYLERTADLHFDIQGRTVIVRGKPHSRYHLNY</sequence>
<name>A0A412WPM6_9BACT</name>
<dbReference type="Gene3D" id="3.55.50.30">
    <property type="match status" value="1"/>
</dbReference>
<dbReference type="InterPro" id="IPR032508">
    <property type="entry name" value="FecR_C"/>
</dbReference>
<dbReference type="Proteomes" id="UP000284434">
    <property type="component" value="Unassembled WGS sequence"/>
</dbReference>
<dbReference type="Pfam" id="PF16344">
    <property type="entry name" value="FecR_C"/>
    <property type="match status" value="1"/>
</dbReference>
<keyword evidence="1" id="KW-1133">Transmembrane helix</keyword>
<dbReference type="RefSeq" id="WP_013613121.1">
    <property type="nucleotide sequence ID" value="NZ_JADMSC010000051.1"/>
</dbReference>
<dbReference type="PANTHER" id="PTHR30273">
    <property type="entry name" value="PERIPLASMIC SIGNAL SENSOR AND SIGMA FACTOR ACTIVATOR FECR-RELATED"/>
    <property type="match status" value="1"/>
</dbReference>
<feature type="transmembrane region" description="Helical" evidence="1">
    <location>
        <begin position="50"/>
        <end position="69"/>
    </location>
</feature>
<evidence type="ECO:0000313" key="7">
    <source>
        <dbReference type="EMBL" id="RGY05179.1"/>
    </source>
</evidence>
<dbReference type="AlphaFoldDB" id="A0A412WPM6"/>
<evidence type="ECO:0000259" key="3">
    <source>
        <dbReference type="Pfam" id="PF16344"/>
    </source>
</evidence>
<keyword evidence="1" id="KW-0812">Transmembrane</keyword>
<dbReference type="EMBL" id="QRYW01000007">
    <property type="protein sequence ID" value="RGV29102.1"/>
    <property type="molecule type" value="Genomic_DNA"/>
</dbReference>